<feature type="domain" description="Secretion system C-terminal sorting" evidence="1">
    <location>
        <begin position="6"/>
        <end position="77"/>
    </location>
</feature>
<dbReference type="InterPro" id="IPR026444">
    <property type="entry name" value="Secre_tail"/>
</dbReference>
<proteinExistence type="predicted"/>
<evidence type="ECO:0000259" key="1">
    <source>
        <dbReference type="Pfam" id="PF18962"/>
    </source>
</evidence>
<comment type="caution">
    <text evidence="2">The sequence shown here is derived from an EMBL/GenBank/DDBJ whole genome shotgun (WGS) entry which is preliminary data.</text>
</comment>
<reference evidence="2" key="1">
    <citation type="submission" date="2019-08" db="EMBL/GenBank/DDBJ databases">
        <authorList>
            <person name="Kucharzyk K."/>
            <person name="Murdoch R.W."/>
            <person name="Higgins S."/>
            <person name="Loffler F."/>
        </authorList>
    </citation>
    <scope>NUCLEOTIDE SEQUENCE</scope>
</reference>
<protein>
    <recommendedName>
        <fullName evidence="1">Secretion system C-terminal sorting domain-containing protein</fullName>
    </recommendedName>
</protein>
<dbReference type="AlphaFoldDB" id="A0A645ICG9"/>
<accession>A0A645ICG9</accession>
<gene>
    <name evidence="2" type="ORF">SDC9_193563</name>
</gene>
<name>A0A645ICG9_9ZZZZ</name>
<organism evidence="2">
    <name type="scientific">bioreactor metagenome</name>
    <dbReference type="NCBI Taxonomy" id="1076179"/>
    <lineage>
        <taxon>unclassified sequences</taxon>
        <taxon>metagenomes</taxon>
        <taxon>ecological metagenomes</taxon>
    </lineage>
</organism>
<dbReference type="NCBIfam" id="TIGR04183">
    <property type="entry name" value="Por_Secre_tail"/>
    <property type="match status" value="1"/>
</dbReference>
<evidence type="ECO:0000313" key="2">
    <source>
        <dbReference type="EMBL" id="MPN45984.1"/>
    </source>
</evidence>
<sequence>MKNIAIYPNPAANEVNVMLKNKSETASYSIYDRSGRIVAKGNISAEGKINVSNLANGNYILSIETKNGEKFTDKLMIKK</sequence>
<dbReference type="EMBL" id="VSSQ01106262">
    <property type="protein sequence ID" value="MPN45984.1"/>
    <property type="molecule type" value="Genomic_DNA"/>
</dbReference>
<dbReference type="Pfam" id="PF18962">
    <property type="entry name" value="Por_Secre_tail"/>
    <property type="match status" value="1"/>
</dbReference>